<dbReference type="RefSeq" id="WP_126987555.1">
    <property type="nucleotide sequence ID" value="NZ_ML133856.1"/>
</dbReference>
<dbReference type="EMBL" id="QOCI01000008">
    <property type="protein sequence ID" value="RRR18252.1"/>
    <property type="molecule type" value="Genomic_DNA"/>
</dbReference>
<accession>A0A3R8SPD3</accession>
<dbReference type="Proteomes" id="UP000274327">
    <property type="component" value="Unassembled WGS sequence"/>
</dbReference>
<proteinExistence type="predicted"/>
<evidence type="ECO:0000313" key="2">
    <source>
        <dbReference type="Proteomes" id="UP000274327"/>
    </source>
</evidence>
<organism evidence="1 2">
    <name type="scientific">Brachybacterium paraconglomeratum</name>
    <dbReference type="NCBI Taxonomy" id="173362"/>
    <lineage>
        <taxon>Bacteria</taxon>
        <taxon>Bacillati</taxon>
        <taxon>Actinomycetota</taxon>
        <taxon>Actinomycetes</taxon>
        <taxon>Micrococcales</taxon>
        <taxon>Dermabacteraceae</taxon>
        <taxon>Brachybacterium</taxon>
    </lineage>
</organism>
<evidence type="ECO:0000313" key="1">
    <source>
        <dbReference type="EMBL" id="RRR18252.1"/>
    </source>
</evidence>
<sequence length="143" mass="15168">MIAAHFTAVRDLLAEAAADIPVYDTDASEIVGDPDEYPFFVLSGGTVRGFSESLGGCEDGAQALVRVTHTALAPAAVRELVEISRAALEGAALAVPGRYGWELALDDSQDIEIDRDVRLNGAGTSAFPYFAVDIYRLGSTRYG</sequence>
<reference evidence="1 2" key="1">
    <citation type="submission" date="2018-07" db="EMBL/GenBank/DDBJ databases">
        <title>Brachybacteriurn paraconglorneratum KCTC 9916.</title>
        <authorList>
            <person name="Li Y."/>
        </authorList>
    </citation>
    <scope>NUCLEOTIDE SEQUENCE [LARGE SCALE GENOMIC DNA]</scope>
    <source>
        <strain evidence="1 2">KCTC 9916</strain>
    </source>
</reference>
<gene>
    <name evidence="1" type="ORF">DS079_10925</name>
</gene>
<protein>
    <recommendedName>
        <fullName evidence="3">DUF3168 domain-containing protein</fullName>
    </recommendedName>
</protein>
<name>A0A3R8SPD3_9MICO</name>
<evidence type="ECO:0008006" key="3">
    <source>
        <dbReference type="Google" id="ProtNLM"/>
    </source>
</evidence>
<dbReference type="AlphaFoldDB" id="A0A3R8SPD3"/>
<dbReference type="GeneID" id="78121535"/>
<keyword evidence="2" id="KW-1185">Reference proteome</keyword>
<comment type="caution">
    <text evidence="1">The sequence shown here is derived from an EMBL/GenBank/DDBJ whole genome shotgun (WGS) entry which is preliminary data.</text>
</comment>